<protein>
    <submittedName>
        <fullName evidence="2">Uncharacterized protein</fullName>
    </submittedName>
</protein>
<keyword evidence="1" id="KW-0812">Transmembrane</keyword>
<keyword evidence="1" id="KW-0472">Membrane</keyword>
<organism evidence="2 3">
    <name type="scientific">Blattamonas nauphoetae</name>
    <dbReference type="NCBI Taxonomy" id="2049346"/>
    <lineage>
        <taxon>Eukaryota</taxon>
        <taxon>Metamonada</taxon>
        <taxon>Preaxostyla</taxon>
        <taxon>Oxymonadida</taxon>
        <taxon>Blattamonas</taxon>
    </lineage>
</organism>
<evidence type="ECO:0000256" key="1">
    <source>
        <dbReference type="SAM" id="Phobius"/>
    </source>
</evidence>
<proteinExistence type="predicted"/>
<name>A0ABQ9XRR8_9EUKA</name>
<evidence type="ECO:0000313" key="3">
    <source>
        <dbReference type="Proteomes" id="UP001281761"/>
    </source>
</evidence>
<dbReference type="EMBL" id="JARBJD010000078">
    <property type="protein sequence ID" value="KAK2954425.1"/>
    <property type="molecule type" value="Genomic_DNA"/>
</dbReference>
<comment type="caution">
    <text evidence="2">The sequence shown here is derived from an EMBL/GenBank/DDBJ whole genome shotgun (WGS) entry which is preliminary data.</text>
</comment>
<reference evidence="2 3" key="1">
    <citation type="journal article" date="2022" name="bioRxiv">
        <title>Genomics of Preaxostyla Flagellates Illuminates Evolutionary Transitions and the Path Towards Mitochondrial Loss.</title>
        <authorList>
            <person name="Novak L.V.F."/>
            <person name="Treitli S.C."/>
            <person name="Pyrih J."/>
            <person name="Halakuc P."/>
            <person name="Pipaliya S.V."/>
            <person name="Vacek V."/>
            <person name="Brzon O."/>
            <person name="Soukal P."/>
            <person name="Eme L."/>
            <person name="Dacks J.B."/>
            <person name="Karnkowska A."/>
            <person name="Elias M."/>
            <person name="Hampl V."/>
        </authorList>
    </citation>
    <scope>NUCLEOTIDE SEQUENCE [LARGE SCALE GENOMIC DNA]</scope>
    <source>
        <strain evidence="2">NAU3</strain>
        <tissue evidence="2">Gut</tissue>
    </source>
</reference>
<accession>A0ABQ9XRR8</accession>
<sequence length="71" mass="7982">MFKKSYQAETADGCIIDSSIFLSIFSTSSVLCCFVKSLVSFFFFSISSYNFIRANLVQLVLVQQPLLLVLL</sequence>
<dbReference type="Proteomes" id="UP001281761">
    <property type="component" value="Unassembled WGS sequence"/>
</dbReference>
<keyword evidence="1" id="KW-1133">Transmembrane helix</keyword>
<gene>
    <name evidence="2" type="ORF">BLNAU_10593</name>
</gene>
<keyword evidence="3" id="KW-1185">Reference proteome</keyword>
<evidence type="ECO:0000313" key="2">
    <source>
        <dbReference type="EMBL" id="KAK2954425.1"/>
    </source>
</evidence>
<feature type="transmembrane region" description="Helical" evidence="1">
    <location>
        <begin position="20"/>
        <end position="44"/>
    </location>
</feature>